<dbReference type="EMBL" id="CAJOBG010033309">
    <property type="protein sequence ID" value="CAF4363763.1"/>
    <property type="molecule type" value="Genomic_DNA"/>
</dbReference>
<feature type="repeat" description="TPR" evidence="3">
    <location>
        <begin position="577"/>
        <end position="610"/>
    </location>
</feature>
<dbReference type="PRINTS" id="PR00381">
    <property type="entry name" value="KINESINLIGHT"/>
</dbReference>
<dbReference type="GO" id="GO:0005871">
    <property type="term" value="C:kinesin complex"/>
    <property type="evidence" value="ECO:0007669"/>
    <property type="project" value="UniProtKB-UniRule"/>
</dbReference>
<dbReference type="PROSITE" id="PS51996">
    <property type="entry name" value="TR_MART"/>
    <property type="match status" value="1"/>
</dbReference>
<name>A0A820LVT2_9BILA</name>
<dbReference type="GO" id="GO:0005874">
    <property type="term" value="C:microtubule"/>
    <property type="evidence" value="ECO:0007669"/>
    <property type="project" value="UniProtKB-UniRule"/>
</dbReference>
<comment type="function">
    <text evidence="4">Kinesin is a microtubule-associated force-producing protein that play a role in organelle transport.</text>
</comment>
<evidence type="ECO:0000313" key="6">
    <source>
        <dbReference type="EMBL" id="CAF2234818.1"/>
    </source>
</evidence>
<reference evidence="7" key="1">
    <citation type="submission" date="2021-02" db="EMBL/GenBank/DDBJ databases">
        <authorList>
            <person name="Nowell W R."/>
        </authorList>
    </citation>
    <scope>NUCLEOTIDE SEQUENCE</scope>
</reference>
<dbReference type="Proteomes" id="UP000663856">
    <property type="component" value="Unassembled WGS sequence"/>
</dbReference>
<comment type="subunit">
    <text evidence="4">Oligomeric complex composed of two heavy chains and two light chains.</text>
</comment>
<feature type="repeat" description="TPR" evidence="3">
    <location>
        <begin position="451"/>
        <end position="484"/>
    </location>
</feature>
<dbReference type="EMBL" id="CAJNRF010017624">
    <property type="protein sequence ID" value="CAF2234818.1"/>
    <property type="molecule type" value="Genomic_DNA"/>
</dbReference>
<evidence type="ECO:0000256" key="3">
    <source>
        <dbReference type="PROSITE-ProRule" id="PRU00339"/>
    </source>
</evidence>
<organism evidence="7 8">
    <name type="scientific">Rotaria magnacalcarata</name>
    <dbReference type="NCBI Taxonomy" id="392030"/>
    <lineage>
        <taxon>Eukaryota</taxon>
        <taxon>Metazoa</taxon>
        <taxon>Spiralia</taxon>
        <taxon>Gnathifera</taxon>
        <taxon>Rotifera</taxon>
        <taxon>Eurotatoria</taxon>
        <taxon>Bdelloidea</taxon>
        <taxon>Philodinida</taxon>
        <taxon>Philodinidae</taxon>
        <taxon>Rotaria</taxon>
    </lineage>
</organism>
<dbReference type="PROSITE" id="PS50293">
    <property type="entry name" value="TPR_REGION"/>
    <property type="match status" value="3"/>
</dbReference>
<feature type="domain" description="ADP ribosyltransferase" evidence="5">
    <location>
        <begin position="220"/>
        <end position="391"/>
    </location>
</feature>
<evidence type="ECO:0000256" key="1">
    <source>
        <dbReference type="ARBA" id="ARBA00022737"/>
    </source>
</evidence>
<protein>
    <recommendedName>
        <fullName evidence="4">Kinesin light chain</fullName>
    </recommendedName>
</protein>
<proteinExistence type="inferred from homology"/>
<keyword evidence="4" id="KW-0505">Motor protein</keyword>
<accession>A0A820LVT2</accession>
<feature type="repeat" description="TPR" evidence="3">
    <location>
        <begin position="414"/>
        <end position="447"/>
    </location>
</feature>
<evidence type="ECO:0000313" key="8">
    <source>
        <dbReference type="Proteomes" id="UP000663866"/>
    </source>
</evidence>
<evidence type="ECO:0000256" key="2">
    <source>
        <dbReference type="ARBA" id="ARBA00022803"/>
    </source>
</evidence>
<comment type="subcellular location">
    <subcellularLocation>
        <location evidence="4">Cytoplasm</location>
        <location evidence="4">Cytoskeleton</location>
    </subcellularLocation>
</comment>
<feature type="repeat" description="TPR" evidence="3">
    <location>
        <begin position="535"/>
        <end position="568"/>
    </location>
</feature>
<evidence type="ECO:0000259" key="5">
    <source>
        <dbReference type="Pfam" id="PF03496"/>
    </source>
</evidence>
<keyword evidence="4" id="KW-0963">Cytoplasm</keyword>
<dbReference type="Pfam" id="PF13424">
    <property type="entry name" value="TPR_12"/>
    <property type="match status" value="2"/>
</dbReference>
<dbReference type="InterPro" id="IPR019734">
    <property type="entry name" value="TPR_rpt"/>
</dbReference>
<dbReference type="Pfam" id="PF03496">
    <property type="entry name" value="ADPrib_exo_Tox"/>
    <property type="match status" value="1"/>
</dbReference>
<dbReference type="SUPFAM" id="SSF56399">
    <property type="entry name" value="ADP-ribosylation"/>
    <property type="match status" value="1"/>
</dbReference>
<gene>
    <name evidence="7" type="ORF">OVN521_LOCUS33257</name>
    <name evidence="6" type="ORF">WKI299_LOCUS36209</name>
</gene>
<dbReference type="SMART" id="SM00028">
    <property type="entry name" value="TPR"/>
    <property type="match status" value="5"/>
</dbReference>
<evidence type="ECO:0000313" key="7">
    <source>
        <dbReference type="EMBL" id="CAF4363763.1"/>
    </source>
</evidence>
<dbReference type="Proteomes" id="UP000663866">
    <property type="component" value="Unassembled WGS sequence"/>
</dbReference>
<dbReference type="AlphaFoldDB" id="A0A820LVT2"/>
<keyword evidence="4" id="KW-0206">Cytoskeleton</keyword>
<dbReference type="SUPFAM" id="SSF48452">
    <property type="entry name" value="TPR-like"/>
    <property type="match status" value="1"/>
</dbReference>
<comment type="similarity">
    <text evidence="4">Belongs to the kinesin light chain family.</text>
</comment>
<dbReference type="PROSITE" id="PS50005">
    <property type="entry name" value="TPR"/>
    <property type="match status" value="5"/>
</dbReference>
<keyword evidence="8" id="KW-1185">Reference proteome</keyword>
<dbReference type="Gene3D" id="3.90.176.10">
    <property type="entry name" value="Toxin ADP-ribosyltransferase, Chain A, domain 1"/>
    <property type="match status" value="1"/>
</dbReference>
<evidence type="ECO:0000256" key="4">
    <source>
        <dbReference type="RuleBase" id="RU367020"/>
    </source>
</evidence>
<dbReference type="PANTHER" id="PTHR45641">
    <property type="entry name" value="TETRATRICOPEPTIDE REPEAT PROTEIN (AFU_ORTHOLOGUE AFUA_6G03870)"/>
    <property type="match status" value="1"/>
</dbReference>
<keyword evidence="4" id="KW-0493">Microtubule</keyword>
<keyword evidence="1" id="KW-0677">Repeat</keyword>
<dbReference type="InterPro" id="IPR011990">
    <property type="entry name" value="TPR-like_helical_dom_sf"/>
</dbReference>
<feature type="repeat" description="TPR" evidence="3">
    <location>
        <begin position="493"/>
        <end position="526"/>
    </location>
</feature>
<dbReference type="Gene3D" id="1.25.40.10">
    <property type="entry name" value="Tetratricopeptide repeat domain"/>
    <property type="match status" value="2"/>
</dbReference>
<sequence length="632" mass="72297">MSASKSKSKTTTGARGPRDLMVEQYIVIWVDHNINQNNEDCKNTLTKLRGIVNEVNQCISTDQCIEELQKNNGETAFVISSGAIGQHLVPKIHDQPKLNAIYIFCGDKARHQAWAQNWSKIKGVHTSIIPICEALKLAVKQCNQSNISFSIIGVNEGGSSEDLNRLEPNFMYTQIFKEILLEMEHDQKAINDLVTYCRGKYEDNSEELKIINEFQTKYKSSQAIWWYTRECFTYKMINCALRKLDGDIIIRMGFFLCDVHRQIEALYKKQISSYQGKVFQAYRGQGMSKENFEKLKKNNGGLISFNNFLSTSIARNVALSFAKEALDNNPVGVLFQMSIDPNISSTPFASIQQQSYFKNENEILFSMHTVFRIGEVRQIDKNHPLYEIDLKLTSDDDKQLRTLTDRIREEVSGSTGWKRLGQLLLKISQFDKAEELYTVILEQTHDDSERALYYHQLGYLKDQQGQYKEAVSLYQKSLEIESKTVPECHPSLATSYNNIGLVYDNMADYTNALEYYKKALKIKEITLPTNHPSLATSYNNIGSTYYRMGDYSKALKYFKKDLEISKITLPPTHPELATSYNNIGLVYDNMGDYSKALTFIQTALDIWKKSLPSTHPNIKTAIDNINAVKKKT</sequence>
<dbReference type="GO" id="GO:0005576">
    <property type="term" value="C:extracellular region"/>
    <property type="evidence" value="ECO:0007669"/>
    <property type="project" value="InterPro"/>
</dbReference>
<dbReference type="PANTHER" id="PTHR45641:SF1">
    <property type="entry name" value="AAA+ ATPASE DOMAIN-CONTAINING PROTEIN"/>
    <property type="match status" value="1"/>
</dbReference>
<comment type="caution">
    <text evidence="7">The sequence shown here is derived from an EMBL/GenBank/DDBJ whole genome shotgun (WGS) entry which is preliminary data.</text>
</comment>
<keyword evidence="2 3" id="KW-0802">TPR repeat</keyword>
<dbReference type="InterPro" id="IPR003540">
    <property type="entry name" value="ADP-ribosyltransferase"/>
</dbReference>